<dbReference type="Proteomes" id="UP000053060">
    <property type="component" value="Unassembled WGS sequence"/>
</dbReference>
<dbReference type="PATRIC" id="fig|1441730.3.peg.1888"/>
<evidence type="ECO:0000313" key="2">
    <source>
        <dbReference type="Proteomes" id="UP000053060"/>
    </source>
</evidence>
<dbReference type="AlphaFoldDB" id="A0A0V9ULD4"/>
<name>A0A0V9ULD4_9NOCA</name>
<proteinExistence type="predicted"/>
<organism evidence="1 2">
    <name type="scientific">Rhodococcus pyridinivorans KG-16</name>
    <dbReference type="NCBI Taxonomy" id="1441730"/>
    <lineage>
        <taxon>Bacteria</taxon>
        <taxon>Bacillati</taxon>
        <taxon>Actinomycetota</taxon>
        <taxon>Actinomycetes</taxon>
        <taxon>Mycobacteriales</taxon>
        <taxon>Nocardiaceae</taxon>
        <taxon>Rhodococcus</taxon>
    </lineage>
</organism>
<dbReference type="RefSeq" id="WP_060651578.1">
    <property type="nucleotide sequence ID" value="NZ_AZXY01000004.1"/>
</dbReference>
<sequence>MPGYVLDGAGRVELPRQPLAVTVTALDVPVVVRATTADGQDLPSALHPKPGFVVLPRIDRDVVVVATPGNDSGFPQGTVLQAIVAVDTTNAVDPDRAELTPLDVSGLHHVELATITPTDDRLVVRARKTAVDVPLNELGARARSAARGVLGVDRLPESRQVRVEVDIDTTMSMLPLIENGTVRDVVDLLTGIAAVVGRREELHVNLIGHKVTALPIEELRRAADTVQDALDAAGLGIGFRSSTVDRSHPAEPTLVFTVTDAVPSDHTAVPVEGVRRRPIILQAGENSRNELEPGGTVVSTATETHASRGWLDDPQDLFRTVKSLVAGLATGMHTEGAL</sequence>
<reference evidence="2" key="1">
    <citation type="submission" date="2015-01" db="EMBL/GenBank/DDBJ databases">
        <title>Draft genome sequence of Rhodococcus pyridinivorans strain KG-16, a hydrocarbon-degrading bacterium.</title>
        <authorList>
            <person name="Aggarwal R.K."/>
            <person name="Dawar C."/>
        </authorList>
    </citation>
    <scope>NUCLEOTIDE SEQUENCE [LARGE SCALE GENOMIC DNA]</scope>
    <source>
        <strain evidence="2">KG-16</strain>
    </source>
</reference>
<protein>
    <submittedName>
        <fullName evidence="1">Uncharacterized protein</fullName>
    </submittedName>
</protein>
<dbReference type="EMBL" id="AZXY01000004">
    <property type="protein sequence ID" value="KSZ58788.1"/>
    <property type="molecule type" value="Genomic_DNA"/>
</dbReference>
<comment type="caution">
    <text evidence="1">The sequence shown here is derived from an EMBL/GenBank/DDBJ whole genome shotgun (WGS) entry which is preliminary data.</text>
</comment>
<accession>A0A0V9ULD4</accession>
<gene>
    <name evidence="1" type="ORF">Z045_09085</name>
</gene>
<evidence type="ECO:0000313" key="1">
    <source>
        <dbReference type="EMBL" id="KSZ58788.1"/>
    </source>
</evidence>
<reference evidence="1 2" key="2">
    <citation type="journal article" date="2016" name="Genome Announc.">
        <title>Draft Genome Sequence of a Versatile Hydrocarbon-Degrading Bacterium, Rhodococcus pyridinivorans Strain KG-16, Collected from Oil Fields in India.</title>
        <authorList>
            <person name="Aggarwal R.K."/>
            <person name="Dawar C."/>
            <person name="Phanindranath R."/>
            <person name="Mutnuri L."/>
            <person name="Dayal A.M."/>
        </authorList>
    </citation>
    <scope>NUCLEOTIDE SEQUENCE [LARGE SCALE GENOMIC DNA]</scope>
    <source>
        <strain evidence="1 2">KG-16</strain>
    </source>
</reference>